<dbReference type="InterPro" id="IPR011990">
    <property type="entry name" value="TPR-like_helical_dom_sf"/>
</dbReference>
<proteinExistence type="predicted"/>
<name>A0A0D4C2D4_9MICC</name>
<dbReference type="RefSeq" id="WP_045076417.1">
    <property type="nucleotide sequence ID" value="NZ_CP011005.1"/>
</dbReference>
<evidence type="ECO:0000313" key="3">
    <source>
        <dbReference type="Proteomes" id="UP000061839"/>
    </source>
</evidence>
<keyword evidence="3" id="KW-1185">Reference proteome</keyword>
<dbReference type="SUPFAM" id="SSF48452">
    <property type="entry name" value="TPR-like"/>
    <property type="match status" value="1"/>
</dbReference>
<accession>A0A0D4C2D4</accession>
<evidence type="ECO:0000313" key="2">
    <source>
        <dbReference type="EMBL" id="AJT42545.1"/>
    </source>
</evidence>
<dbReference type="AlphaFoldDB" id="A0A0D4C2D4"/>
<organism evidence="2 3">
    <name type="scientific">Psychromicrobium lacuslunae</name>
    <dbReference type="NCBI Taxonomy" id="1618207"/>
    <lineage>
        <taxon>Bacteria</taxon>
        <taxon>Bacillati</taxon>
        <taxon>Actinomycetota</taxon>
        <taxon>Actinomycetes</taxon>
        <taxon>Micrococcales</taxon>
        <taxon>Micrococcaceae</taxon>
        <taxon>Psychromicrobium</taxon>
    </lineage>
</organism>
<dbReference type="PATRIC" id="fig|1618207.4.peg.3165"/>
<sequence length="159" mass="17382">MTDSWEAKIDDFWANADDSDPDKVLRDIRALIAECPEQDGRAYFELASAHDFLANEAQAVALYREALQLGLDAEREPQAKIQLASTLRNLGQSGEAIEILEQLESDETTGSAAQAFLALALFDSGRKSTALKVALRALAPTLPLYRRSVLGYADELPAD</sequence>
<dbReference type="STRING" id="1618207.UM93_15550"/>
<dbReference type="EMBL" id="CP011005">
    <property type="protein sequence ID" value="AJT42545.1"/>
    <property type="molecule type" value="Genomic_DNA"/>
</dbReference>
<dbReference type="Proteomes" id="UP000061839">
    <property type="component" value="Chromosome"/>
</dbReference>
<dbReference type="InterPro" id="IPR041656">
    <property type="entry name" value="TPR_5"/>
</dbReference>
<protein>
    <recommendedName>
        <fullName evidence="1">Tetratrico peptide repeat group 5 domain-containing protein</fullName>
    </recommendedName>
</protein>
<gene>
    <name evidence="2" type="ORF">UM93_15550</name>
</gene>
<feature type="domain" description="Tetratrico peptide repeat group 5" evidence="1">
    <location>
        <begin position="41"/>
        <end position="156"/>
    </location>
</feature>
<dbReference type="KEGG" id="ari:UM93_15550"/>
<reference evidence="2 3" key="1">
    <citation type="journal article" date="2015" name="Genome Announc.">
        <title>Complete Genome Sequencing of Protease-Producing Novel Arthrobacter sp. Strain IHBB 11108 Using PacBio Single-Molecule Real-Time Sequencing Technology.</title>
        <authorList>
            <person name="Kiran S."/>
            <person name="Swarnkar M.K."/>
            <person name="Pal M."/>
            <person name="Thakur R."/>
            <person name="Tewari R."/>
            <person name="Singh A.K."/>
            <person name="Gulati A."/>
        </authorList>
    </citation>
    <scope>NUCLEOTIDE SEQUENCE [LARGE SCALE GENOMIC DNA]</scope>
    <source>
        <strain evidence="2 3">IHBB 11108</strain>
    </source>
</reference>
<dbReference type="OrthoDB" id="193829at2"/>
<dbReference type="HOGENOM" id="CLU_116756_0_0_11"/>
<evidence type="ECO:0000259" key="1">
    <source>
        <dbReference type="Pfam" id="PF12688"/>
    </source>
</evidence>
<dbReference type="Gene3D" id="1.25.40.10">
    <property type="entry name" value="Tetratricopeptide repeat domain"/>
    <property type="match status" value="1"/>
</dbReference>
<dbReference type="Pfam" id="PF12688">
    <property type="entry name" value="TPR_5"/>
    <property type="match status" value="1"/>
</dbReference>